<gene>
    <name evidence="1" type="ORF">KPH14_005452</name>
</gene>
<reference evidence="1" key="2">
    <citation type="journal article" date="2023" name="Commun. Biol.">
        <title>Intrasexual cuticular hydrocarbon dimorphism in a wasp sheds light on hydrocarbon biosynthesis genes in Hymenoptera.</title>
        <authorList>
            <person name="Moris V.C."/>
            <person name="Podsiadlowski L."/>
            <person name="Martin S."/>
            <person name="Oeyen J.P."/>
            <person name="Donath A."/>
            <person name="Petersen M."/>
            <person name="Wilbrandt J."/>
            <person name="Misof B."/>
            <person name="Liedtke D."/>
            <person name="Thamm M."/>
            <person name="Scheiner R."/>
            <person name="Schmitt T."/>
            <person name="Niehuis O."/>
        </authorList>
    </citation>
    <scope>NUCLEOTIDE SEQUENCE</scope>
    <source>
        <strain evidence="1">GBR_01_08_01A</strain>
    </source>
</reference>
<accession>A0AAD9RCH7</accession>
<protein>
    <submittedName>
        <fullName evidence="1">Uncharacterized protein</fullName>
    </submittedName>
</protein>
<dbReference type="Proteomes" id="UP001258017">
    <property type="component" value="Unassembled WGS sequence"/>
</dbReference>
<evidence type="ECO:0000313" key="2">
    <source>
        <dbReference type="Proteomes" id="UP001258017"/>
    </source>
</evidence>
<keyword evidence="2" id="KW-1185">Reference proteome</keyword>
<evidence type="ECO:0000313" key="1">
    <source>
        <dbReference type="EMBL" id="KAK2576818.1"/>
    </source>
</evidence>
<reference evidence="1" key="1">
    <citation type="submission" date="2021-08" db="EMBL/GenBank/DDBJ databases">
        <authorList>
            <person name="Misof B."/>
            <person name="Oliver O."/>
            <person name="Podsiadlowski L."/>
            <person name="Donath A."/>
            <person name="Peters R."/>
            <person name="Mayer C."/>
            <person name="Rust J."/>
            <person name="Gunkel S."/>
            <person name="Lesny P."/>
            <person name="Martin S."/>
            <person name="Oeyen J.P."/>
            <person name="Petersen M."/>
            <person name="Panagiotis P."/>
            <person name="Wilbrandt J."/>
            <person name="Tanja T."/>
        </authorList>
    </citation>
    <scope>NUCLEOTIDE SEQUENCE</scope>
    <source>
        <strain evidence="1">GBR_01_08_01A</strain>
        <tissue evidence="1">Thorax + abdomen</tissue>
    </source>
</reference>
<dbReference type="EMBL" id="JAIFRP010004405">
    <property type="protein sequence ID" value="KAK2576818.1"/>
    <property type="molecule type" value="Genomic_DNA"/>
</dbReference>
<name>A0AAD9RCH7_9HYME</name>
<comment type="caution">
    <text evidence="1">The sequence shown here is derived from an EMBL/GenBank/DDBJ whole genome shotgun (WGS) entry which is preliminary data.</text>
</comment>
<organism evidence="1 2">
    <name type="scientific">Odynerus spinipes</name>
    <dbReference type="NCBI Taxonomy" id="1348599"/>
    <lineage>
        <taxon>Eukaryota</taxon>
        <taxon>Metazoa</taxon>
        <taxon>Ecdysozoa</taxon>
        <taxon>Arthropoda</taxon>
        <taxon>Hexapoda</taxon>
        <taxon>Insecta</taxon>
        <taxon>Pterygota</taxon>
        <taxon>Neoptera</taxon>
        <taxon>Endopterygota</taxon>
        <taxon>Hymenoptera</taxon>
        <taxon>Apocrita</taxon>
        <taxon>Aculeata</taxon>
        <taxon>Vespoidea</taxon>
        <taxon>Vespidae</taxon>
        <taxon>Eumeninae</taxon>
        <taxon>Odynerus</taxon>
    </lineage>
</organism>
<proteinExistence type="predicted"/>
<sequence length="99" mass="11120">MSCYPSPSVCASIEMPPCQGFYNCSYCTPLSCPPSCDISCCSSASCCSSPKYPSCVNRCLYPPQRCSLYLRTPDMCFVKEMCKAQIQMDREKPYRYINA</sequence>
<dbReference type="AlphaFoldDB" id="A0AAD9RCH7"/>